<sequence length="587" mass="60024">MTAPIWMAAPPEVHSALLSSGPGPGSLMAAAGAWNSLSAEYATAAEELTALLGTVQAGAWEGSSAESYVGANAPYVTWLMRASADSAVTAAQHEVSAAAYTAALAAMPTLAELATNHAIHGILLATNFFGINTIPIAVNEADYARMWVQAATTMATYHAVSGTALASTPQTGPAPPIRKTGTPNLAQFSAASNPLQGFVQQIEQFLQNPLNIQQDILNILNSNIQSNNPLGLPQWFQNILQSVGVSNTQVAHDPTIDLPFDNVIANILQHVGINWDPAGGTINGATYDTYANPGQAMYWVARSLELFEDFQNFLVDLTQNPVLAFQWLGSWLFFDIPTHILEVAAYAVSNPGLALAALPALAPLGAVGGLAGLAGLAAVHPVAAVVPTPPPPVMLPLAPVAPTIAAPAVPASAAGPAPTPSSPPASPGSAPAPPPAPASAAGFFPPYAVPPGVGFDSGMSARASSSAKRKAPEPDSAAVAAAASAREAARARRRRRAKQPDHGDEFLSMDFDVEPAWEATSNGEAIASDRGAGGLGFAGRAHKDAVGAAAGLTSLAGDGFGGSPKAPMMPGTWNADGRRGAGERRDV</sequence>
<dbReference type="Pfam" id="PF18878">
    <property type="entry name" value="PPE-PPW"/>
    <property type="match status" value="1"/>
</dbReference>
<feature type="domain" description="PPE" evidence="3">
    <location>
        <begin position="6"/>
        <end position="168"/>
    </location>
</feature>
<evidence type="ECO:0000313" key="5">
    <source>
        <dbReference type="EMBL" id="MEY8018409.1"/>
    </source>
</evidence>
<proteinExistence type="inferred from homology"/>
<protein>
    <submittedName>
        <fullName evidence="5">PPE family protein</fullName>
    </submittedName>
</protein>
<dbReference type="Proteomes" id="UP001564760">
    <property type="component" value="Unassembled WGS sequence"/>
</dbReference>
<evidence type="ECO:0000256" key="1">
    <source>
        <dbReference type="ARBA" id="ARBA00010652"/>
    </source>
</evidence>
<feature type="region of interest" description="Disordered" evidence="2">
    <location>
        <begin position="464"/>
        <end position="507"/>
    </location>
</feature>
<feature type="region of interest" description="Disordered" evidence="2">
    <location>
        <begin position="410"/>
        <end position="437"/>
    </location>
</feature>
<gene>
    <name evidence="5" type="ORF">AB8998_27305</name>
</gene>
<feature type="compositionally biased region" description="Basic and acidic residues" evidence="2">
    <location>
        <begin position="576"/>
        <end position="587"/>
    </location>
</feature>
<name>A0ABV4C790_9MYCO</name>
<evidence type="ECO:0000256" key="2">
    <source>
        <dbReference type="SAM" id="MobiDB-lite"/>
    </source>
</evidence>
<dbReference type="Pfam" id="PF00823">
    <property type="entry name" value="PPE"/>
    <property type="match status" value="1"/>
</dbReference>
<feature type="compositionally biased region" description="Pro residues" evidence="2">
    <location>
        <begin position="417"/>
        <end position="437"/>
    </location>
</feature>
<accession>A0ABV4C790</accession>
<dbReference type="EMBL" id="JBGEDP010000001">
    <property type="protein sequence ID" value="MEY8018409.1"/>
    <property type="molecule type" value="Genomic_DNA"/>
</dbReference>
<dbReference type="PANTHER" id="PTHR46766">
    <property type="entry name" value="GLUTAMINE-RICH PROTEIN 2"/>
    <property type="match status" value="1"/>
</dbReference>
<evidence type="ECO:0000313" key="6">
    <source>
        <dbReference type="Proteomes" id="UP001564760"/>
    </source>
</evidence>
<evidence type="ECO:0000259" key="3">
    <source>
        <dbReference type="Pfam" id="PF00823"/>
    </source>
</evidence>
<feature type="domain" description="PPE-PPW subfamily C-terminal" evidence="4">
    <location>
        <begin position="527"/>
        <end position="573"/>
    </location>
</feature>
<dbReference type="SUPFAM" id="SSF140459">
    <property type="entry name" value="PE/PPE dimer-like"/>
    <property type="match status" value="1"/>
</dbReference>
<dbReference type="Gene3D" id="1.20.1260.20">
    <property type="entry name" value="PPE superfamily"/>
    <property type="match status" value="1"/>
</dbReference>
<dbReference type="InterPro" id="IPR043641">
    <property type="entry name" value="PPE-PPW_C"/>
</dbReference>
<feature type="compositionally biased region" description="Low complexity" evidence="2">
    <location>
        <begin position="477"/>
        <end position="486"/>
    </location>
</feature>
<evidence type="ECO:0000259" key="4">
    <source>
        <dbReference type="Pfam" id="PF18878"/>
    </source>
</evidence>
<dbReference type="RefSeq" id="WP_369741029.1">
    <property type="nucleotide sequence ID" value="NZ_JBGEDP010000001.1"/>
</dbReference>
<dbReference type="InterPro" id="IPR000030">
    <property type="entry name" value="PPE_dom"/>
</dbReference>
<reference evidence="5 6" key="1">
    <citation type="submission" date="2024-08" db="EMBL/GenBank/DDBJ databases">
        <title>Mycobacterium servetensis sp. nov., a novel rapid-growing mycobacterial species recovered from a human patient in Zaragoza, Spain.</title>
        <authorList>
            <person name="Tristancho-Baro A.I."/>
            <person name="Buenestado-Serrano S."/>
            <person name="Garcia De Viedma D."/>
            <person name="Milagro-Beamonte A."/>
            <person name="Burillo N."/>
            <person name="Sanz S."/>
            <person name="Lopez-Calleja A.I."/>
            <person name="Penas-Utrilla D."/>
            <person name="Guardingo M."/>
            <person name="Garcia M.J."/>
            <person name="Vinuelas-Bayon J."/>
        </authorList>
    </citation>
    <scope>NUCLEOTIDE SEQUENCE [LARGE SCALE GENOMIC DNA]</scope>
    <source>
        <strain evidence="6">HUMS_12744610</strain>
    </source>
</reference>
<dbReference type="InterPro" id="IPR038332">
    <property type="entry name" value="PPE_sf"/>
</dbReference>
<organism evidence="5 6">
    <name type="scientific">Mycobacterium servetii</name>
    <dbReference type="NCBI Taxonomy" id="3237418"/>
    <lineage>
        <taxon>Bacteria</taxon>
        <taxon>Bacillati</taxon>
        <taxon>Actinomycetota</taxon>
        <taxon>Actinomycetes</taxon>
        <taxon>Mycobacteriales</taxon>
        <taxon>Mycobacteriaceae</taxon>
        <taxon>Mycobacterium</taxon>
    </lineage>
</organism>
<dbReference type="PANTHER" id="PTHR46766:SF1">
    <property type="entry name" value="GLUTAMINE-RICH PROTEIN 2"/>
    <property type="match status" value="1"/>
</dbReference>
<comment type="caution">
    <text evidence="5">The sequence shown here is derived from an EMBL/GenBank/DDBJ whole genome shotgun (WGS) entry which is preliminary data.</text>
</comment>
<comment type="similarity">
    <text evidence="1">Belongs to the mycobacterial PPE family.</text>
</comment>
<feature type="region of interest" description="Disordered" evidence="2">
    <location>
        <begin position="561"/>
        <end position="587"/>
    </location>
</feature>
<keyword evidence="6" id="KW-1185">Reference proteome</keyword>